<dbReference type="Proteomes" id="UP001064782">
    <property type="component" value="Unassembled WGS sequence"/>
</dbReference>
<dbReference type="AlphaFoldDB" id="A0A9P3UYG2"/>
<accession>A0A9P3UYG2</accession>
<reference evidence="1" key="1">
    <citation type="submission" date="2022-08" db="EMBL/GenBank/DDBJ databases">
        <title>Mycobacterium kiyosense sp. nov., scotochromogenic slow-glowing species isolated from respiratory specimens.</title>
        <authorList>
            <person name="Fukano H."/>
            <person name="Kazumi Y."/>
            <person name="Sakagami N."/>
            <person name="Ato M."/>
            <person name="Mitarai S."/>
            <person name="Hoshino Y."/>
        </authorList>
    </citation>
    <scope>NUCLEOTIDE SEQUENCE</scope>
    <source>
        <strain evidence="1">1413</strain>
    </source>
</reference>
<keyword evidence="2" id="KW-1185">Reference proteome</keyword>
<dbReference type="EMBL" id="BRZI01000005">
    <property type="protein sequence ID" value="GLD29312.1"/>
    <property type="molecule type" value="Genomic_DNA"/>
</dbReference>
<evidence type="ECO:0000313" key="2">
    <source>
        <dbReference type="Proteomes" id="UP001064782"/>
    </source>
</evidence>
<sequence>MREVDDDLRATLGQQAQLVARVYRGRQRQIVGRLDGTHHRRADLALGPQHAYPHGLQPTVRDLGWDRSVCVARKRARTE</sequence>
<gene>
    <name evidence="1" type="ORF">Mkiyose1413_11950</name>
</gene>
<protein>
    <submittedName>
        <fullName evidence="1">Uncharacterized protein</fullName>
    </submittedName>
</protein>
<name>A0A9P3UYG2_9MYCO</name>
<comment type="caution">
    <text evidence="1">The sequence shown here is derived from an EMBL/GenBank/DDBJ whole genome shotgun (WGS) entry which is preliminary data.</text>
</comment>
<proteinExistence type="predicted"/>
<organism evidence="1 2">
    <name type="scientific">Mycobacterium kiyosense</name>
    <dbReference type="NCBI Taxonomy" id="2871094"/>
    <lineage>
        <taxon>Bacteria</taxon>
        <taxon>Bacillati</taxon>
        <taxon>Actinomycetota</taxon>
        <taxon>Actinomycetes</taxon>
        <taxon>Mycobacteriales</taxon>
        <taxon>Mycobacteriaceae</taxon>
        <taxon>Mycobacterium</taxon>
    </lineage>
</organism>
<evidence type="ECO:0000313" key="1">
    <source>
        <dbReference type="EMBL" id="GLD29312.1"/>
    </source>
</evidence>